<dbReference type="EMBL" id="KB909823">
    <property type="protein sequence ID" value="EOB11743.1"/>
    <property type="molecule type" value="Genomic_DNA"/>
</dbReference>
<keyword evidence="1" id="KW-0472">Membrane</keyword>
<evidence type="ECO:0000259" key="2">
    <source>
        <dbReference type="Pfam" id="PF17028"/>
    </source>
</evidence>
<dbReference type="InterPro" id="IPR031497">
    <property type="entry name" value="8TM_micro"/>
</dbReference>
<accession>R0MG57</accession>
<gene>
    <name evidence="3" type="ORF">NBO_916g0001</name>
</gene>
<dbReference type="Pfam" id="PF17028">
    <property type="entry name" value="8TM_micro"/>
    <property type="match status" value="1"/>
</dbReference>
<dbReference type="VEuPathDB" id="MicrosporidiaDB:NBO_916g0001"/>
<evidence type="ECO:0000313" key="3">
    <source>
        <dbReference type="EMBL" id="EOB11743.1"/>
    </source>
</evidence>
<feature type="transmembrane region" description="Helical" evidence="1">
    <location>
        <begin position="43"/>
        <end position="64"/>
    </location>
</feature>
<keyword evidence="1" id="KW-1133">Transmembrane helix</keyword>
<dbReference type="OMA" id="WYINMQM"/>
<reference evidence="3 4" key="1">
    <citation type="journal article" date="2013" name="BMC Genomics">
        <title>Comparative genomics of parasitic silkworm microsporidia reveal an association between genome expansion and host adaptation.</title>
        <authorList>
            <person name="Pan G."/>
            <person name="Xu J."/>
            <person name="Li T."/>
            <person name="Xia Q."/>
            <person name="Liu S.L."/>
            <person name="Zhang G."/>
            <person name="Li S."/>
            <person name="Li C."/>
            <person name="Liu H."/>
            <person name="Yang L."/>
            <person name="Liu T."/>
            <person name="Zhang X."/>
            <person name="Wu Z."/>
            <person name="Fan W."/>
            <person name="Dang X."/>
            <person name="Xiang H."/>
            <person name="Tao M."/>
            <person name="Li Y."/>
            <person name="Hu J."/>
            <person name="Li Z."/>
            <person name="Lin L."/>
            <person name="Luo J."/>
            <person name="Geng L."/>
            <person name="Wang L."/>
            <person name="Long M."/>
            <person name="Wan Y."/>
            <person name="He N."/>
            <person name="Zhang Z."/>
            <person name="Lu C."/>
            <person name="Keeling P.J."/>
            <person name="Wang J."/>
            <person name="Xiang Z."/>
            <person name="Zhou Z."/>
        </authorList>
    </citation>
    <scope>NUCLEOTIDE SEQUENCE [LARGE SCALE GENOMIC DNA]</scope>
    <source>
        <strain evidence="4">CQ1 / CVCC 102059</strain>
    </source>
</reference>
<feature type="transmembrane region" description="Helical" evidence="1">
    <location>
        <begin position="100"/>
        <end position="121"/>
    </location>
</feature>
<organism evidence="3 4">
    <name type="scientific">Nosema bombycis (strain CQ1 / CVCC 102059)</name>
    <name type="common">Microsporidian parasite</name>
    <name type="synonym">Pebrine of silkworm</name>
    <dbReference type="NCBI Taxonomy" id="578461"/>
    <lineage>
        <taxon>Eukaryota</taxon>
        <taxon>Fungi</taxon>
        <taxon>Fungi incertae sedis</taxon>
        <taxon>Microsporidia</taxon>
        <taxon>Nosematidae</taxon>
        <taxon>Nosema</taxon>
    </lineage>
</organism>
<evidence type="ECO:0000313" key="4">
    <source>
        <dbReference type="Proteomes" id="UP000016927"/>
    </source>
</evidence>
<dbReference type="HOGENOM" id="CLU_963443_0_0_1"/>
<evidence type="ECO:0000256" key="1">
    <source>
        <dbReference type="SAM" id="Phobius"/>
    </source>
</evidence>
<dbReference type="Proteomes" id="UP000016927">
    <property type="component" value="Unassembled WGS sequence"/>
</dbReference>
<proteinExistence type="predicted"/>
<name>R0MG57_NOSB1</name>
<keyword evidence="1" id="KW-0812">Transmembrane</keyword>
<feature type="domain" description="Microsporidial 8TM transmembrane" evidence="2">
    <location>
        <begin position="18"/>
        <end position="284"/>
    </location>
</feature>
<feature type="transmembrane region" description="Helical" evidence="1">
    <location>
        <begin position="240"/>
        <end position="259"/>
    </location>
</feature>
<sequence>MNTKQQPFTFLFLLLFVRAFSLVFYLPFHYEDDHFELITDNFILLRVIKCIFYTLLDILTSFILKSKTYLVLSFILPPSKTSLENLLCSLIGSNWIYDDLIYYLLCNFSIFYYPLSLQFVIEQIFSNHDSFLNSFYSNQNLYKGYFKRSLLDYLIPNFNLIEYNKEYSKCHEPSFNILWFFFLHIFEQYSHLFFHYFYFVFIFLMKSVKGIAQLEIICLFRSSTFKHWLLFICKDKDLNIYVLLFIMYKYVEYLLFVEGLANPNFLNWITFVFVSFYLSKKYLKQSNKI</sequence>
<feature type="transmembrane region" description="Helical" evidence="1">
    <location>
        <begin position="265"/>
        <end position="283"/>
    </location>
</feature>
<dbReference type="AlphaFoldDB" id="R0MG57"/>
<protein>
    <recommendedName>
        <fullName evidence="2">Microsporidial 8TM transmembrane domain-containing protein</fullName>
    </recommendedName>
</protein>
<keyword evidence="4" id="KW-1185">Reference proteome</keyword>
<dbReference type="OrthoDB" id="2190933at2759"/>